<keyword evidence="1" id="KW-0479">Metal-binding</keyword>
<dbReference type="PANTHER" id="PTHR33823:SF4">
    <property type="entry name" value="GENERAL STRESS PROTEIN 16O"/>
    <property type="match status" value="1"/>
</dbReference>
<evidence type="ECO:0000313" key="6">
    <source>
        <dbReference type="EMBL" id="KYG66673.1"/>
    </source>
</evidence>
<keyword evidence="7" id="KW-1185">Reference proteome</keyword>
<dbReference type="PROSITE" id="PS51128">
    <property type="entry name" value="ZF_DKSA_2"/>
    <property type="match status" value="1"/>
</dbReference>
<feature type="zinc finger region" description="dksA C4-type" evidence="4">
    <location>
        <begin position="87"/>
        <end position="111"/>
    </location>
</feature>
<sequence>MTNRLSENLVMECKKKLLIAKQDVLNRFRTAQREVIHLDKASGDEGDQSVAHIEEHSFLVAQERMRNQLLEIEMALSRIEQGTFGVCEETEEVIESDRLLAIPWTRLSIEGAEIREAVSRRFAR</sequence>
<dbReference type="PANTHER" id="PTHR33823">
    <property type="entry name" value="RNA POLYMERASE-BINDING TRANSCRIPTION FACTOR DKSA-RELATED"/>
    <property type="match status" value="1"/>
</dbReference>
<dbReference type="AlphaFoldDB" id="A0A150WQ99"/>
<evidence type="ECO:0000313" key="7">
    <source>
        <dbReference type="Proteomes" id="UP000075320"/>
    </source>
</evidence>
<evidence type="ECO:0000256" key="2">
    <source>
        <dbReference type="ARBA" id="ARBA00022771"/>
    </source>
</evidence>
<evidence type="ECO:0000256" key="4">
    <source>
        <dbReference type="PROSITE-ProRule" id="PRU00510"/>
    </source>
</evidence>
<dbReference type="SUPFAM" id="SSF109635">
    <property type="entry name" value="DnaK suppressor protein DksA, alpha-hairpin domain"/>
    <property type="match status" value="1"/>
</dbReference>
<reference evidence="6 7" key="1">
    <citation type="submission" date="2016-03" db="EMBL/GenBank/DDBJ databases">
        <authorList>
            <person name="Ploux O."/>
        </authorList>
    </citation>
    <scope>NUCLEOTIDE SEQUENCE [LARGE SCALE GENOMIC DNA]</scope>
    <source>
        <strain evidence="6 7">R0</strain>
    </source>
</reference>
<name>A0A150WQ99_BDEBC</name>
<feature type="domain" description="Zinc finger DksA/TraR C4-type" evidence="5">
    <location>
        <begin position="82"/>
        <end position="116"/>
    </location>
</feature>
<dbReference type="EMBL" id="LUKE01000001">
    <property type="protein sequence ID" value="KYG66673.1"/>
    <property type="molecule type" value="Genomic_DNA"/>
</dbReference>
<accession>A0A150WQ99</accession>
<protein>
    <submittedName>
        <fullName evidence="6">Molecular chaperone DnaK</fullName>
    </submittedName>
</protein>
<dbReference type="RefSeq" id="WP_061834240.1">
    <property type="nucleotide sequence ID" value="NZ_LUKE01000001.1"/>
</dbReference>
<dbReference type="SUPFAM" id="SSF57716">
    <property type="entry name" value="Glucocorticoid receptor-like (DNA-binding domain)"/>
    <property type="match status" value="1"/>
</dbReference>
<proteinExistence type="predicted"/>
<keyword evidence="2" id="KW-0863">Zinc-finger</keyword>
<evidence type="ECO:0000256" key="3">
    <source>
        <dbReference type="ARBA" id="ARBA00022833"/>
    </source>
</evidence>
<dbReference type="OrthoDB" id="5296290at2"/>
<keyword evidence="3" id="KW-0862">Zinc</keyword>
<dbReference type="InterPro" id="IPR000962">
    <property type="entry name" value="Znf_DskA_TraR"/>
</dbReference>
<dbReference type="Gene3D" id="1.20.120.910">
    <property type="entry name" value="DksA, coiled-coil domain"/>
    <property type="match status" value="1"/>
</dbReference>
<dbReference type="GO" id="GO:0008270">
    <property type="term" value="F:zinc ion binding"/>
    <property type="evidence" value="ECO:0007669"/>
    <property type="project" value="UniProtKB-KW"/>
</dbReference>
<gene>
    <name evidence="6" type="ORF">AZI86_06405</name>
</gene>
<evidence type="ECO:0000256" key="1">
    <source>
        <dbReference type="ARBA" id="ARBA00022723"/>
    </source>
</evidence>
<evidence type="ECO:0000259" key="5">
    <source>
        <dbReference type="Pfam" id="PF01258"/>
    </source>
</evidence>
<dbReference type="Pfam" id="PF01258">
    <property type="entry name" value="zf-dskA_traR"/>
    <property type="match status" value="1"/>
</dbReference>
<organism evidence="6 7">
    <name type="scientific">Bdellovibrio bacteriovorus</name>
    <dbReference type="NCBI Taxonomy" id="959"/>
    <lineage>
        <taxon>Bacteria</taxon>
        <taxon>Pseudomonadati</taxon>
        <taxon>Bdellovibrionota</taxon>
        <taxon>Bdellovibrionia</taxon>
        <taxon>Bdellovibrionales</taxon>
        <taxon>Pseudobdellovibrionaceae</taxon>
        <taxon>Bdellovibrio</taxon>
    </lineage>
</organism>
<comment type="caution">
    <text evidence="6">The sequence shown here is derived from an EMBL/GenBank/DDBJ whole genome shotgun (WGS) entry which is preliminary data.</text>
</comment>
<dbReference type="Proteomes" id="UP000075320">
    <property type="component" value="Unassembled WGS sequence"/>
</dbReference>
<dbReference type="InterPro" id="IPR037187">
    <property type="entry name" value="DnaK_N"/>
</dbReference>